<feature type="transmembrane region" description="Helical" evidence="2">
    <location>
        <begin position="44"/>
        <end position="65"/>
    </location>
</feature>
<comment type="caution">
    <text evidence="4">The sequence shown here is derived from an EMBL/GenBank/DDBJ whole genome shotgun (WGS) entry which is preliminary data.</text>
</comment>
<protein>
    <submittedName>
        <fullName evidence="4">EamA-like transporter family protein</fullName>
    </submittedName>
</protein>
<dbReference type="Proteomes" id="UP000256485">
    <property type="component" value="Unassembled WGS sequence"/>
</dbReference>
<feature type="transmembrane region" description="Helical" evidence="2">
    <location>
        <begin position="220"/>
        <end position="242"/>
    </location>
</feature>
<feature type="transmembrane region" description="Helical" evidence="2">
    <location>
        <begin position="277"/>
        <end position="294"/>
    </location>
</feature>
<evidence type="ECO:0000313" key="4">
    <source>
        <dbReference type="EMBL" id="REF37769.1"/>
    </source>
</evidence>
<dbReference type="GO" id="GO:0016020">
    <property type="term" value="C:membrane"/>
    <property type="evidence" value="ECO:0007669"/>
    <property type="project" value="InterPro"/>
</dbReference>
<feature type="transmembrane region" description="Helical" evidence="2">
    <location>
        <begin position="102"/>
        <end position="122"/>
    </location>
</feature>
<feature type="transmembrane region" description="Helical" evidence="2">
    <location>
        <begin position="12"/>
        <end position="32"/>
    </location>
</feature>
<dbReference type="InterPro" id="IPR037185">
    <property type="entry name" value="EmrE-like"/>
</dbReference>
<keyword evidence="2" id="KW-0472">Membrane</keyword>
<keyword evidence="2" id="KW-0812">Transmembrane</keyword>
<feature type="transmembrane region" description="Helical" evidence="2">
    <location>
        <begin position="128"/>
        <end position="147"/>
    </location>
</feature>
<keyword evidence="2" id="KW-1133">Transmembrane helix</keyword>
<sequence length="295" mass="30206">MLGPLALASTPSATPTVGVTVAVLTAAVLHAVWNALAHAFTDKLVGVAVLSAGFVVGGLVALPWVGVPARASWPALLASSCVHVLYNLSLMRSYRLGAFNQVYPLARGMSPWTVALAAMVVVDEHLSAGQLAGVVVVSVGLGCLVCARGRPRREELPAVAAAVVTGLLIATYTVLDGVGVRRAEGPLAYAAWLFVLHGAVVVVLVALHKGPSVLLRDIESHWRIGAVAGTCAVAAYGLVLVAQTRGSLAAVAALRETSVIVGAIIGAVVFKEPFGRWRTAATVIVVAGIALLNLA</sequence>
<evidence type="ECO:0000256" key="2">
    <source>
        <dbReference type="SAM" id="Phobius"/>
    </source>
</evidence>
<name>A0A3D9V8G9_THECX</name>
<feature type="transmembrane region" description="Helical" evidence="2">
    <location>
        <begin position="71"/>
        <end position="90"/>
    </location>
</feature>
<evidence type="ECO:0000259" key="3">
    <source>
        <dbReference type="Pfam" id="PF00892"/>
    </source>
</evidence>
<dbReference type="RefSeq" id="WP_211310636.1">
    <property type="nucleotide sequence ID" value="NZ_QTUC01000001.1"/>
</dbReference>
<keyword evidence="5" id="KW-1185">Reference proteome</keyword>
<feature type="transmembrane region" description="Helical" evidence="2">
    <location>
        <begin position="248"/>
        <end position="270"/>
    </location>
</feature>
<dbReference type="Pfam" id="PF00892">
    <property type="entry name" value="EamA"/>
    <property type="match status" value="1"/>
</dbReference>
<evidence type="ECO:0000313" key="5">
    <source>
        <dbReference type="Proteomes" id="UP000256485"/>
    </source>
</evidence>
<proteinExistence type="inferred from homology"/>
<comment type="similarity">
    <text evidence="1">Belongs to the EamA transporter family.</text>
</comment>
<dbReference type="AlphaFoldDB" id="A0A3D9V8G9"/>
<feature type="transmembrane region" description="Helical" evidence="2">
    <location>
        <begin position="187"/>
        <end position="208"/>
    </location>
</feature>
<organism evidence="4 5">
    <name type="scientific">Thermasporomyces composti</name>
    <dbReference type="NCBI Taxonomy" id="696763"/>
    <lineage>
        <taxon>Bacteria</taxon>
        <taxon>Bacillati</taxon>
        <taxon>Actinomycetota</taxon>
        <taxon>Actinomycetes</taxon>
        <taxon>Propionibacteriales</taxon>
        <taxon>Nocardioidaceae</taxon>
        <taxon>Thermasporomyces</taxon>
    </lineage>
</organism>
<feature type="domain" description="EamA" evidence="3">
    <location>
        <begin position="158"/>
        <end position="293"/>
    </location>
</feature>
<dbReference type="InterPro" id="IPR000620">
    <property type="entry name" value="EamA_dom"/>
</dbReference>
<accession>A0A3D9V8G9</accession>
<dbReference type="SUPFAM" id="SSF103481">
    <property type="entry name" value="Multidrug resistance efflux transporter EmrE"/>
    <property type="match status" value="2"/>
</dbReference>
<feature type="transmembrane region" description="Helical" evidence="2">
    <location>
        <begin position="156"/>
        <end position="175"/>
    </location>
</feature>
<reference evidence="4 5" key="1">
    <citation type="submission" date="2018-08" db="EMBL/GenBank/DDBJ databases">
        <title>Sequencing the genomes of 1000 actinobacteria strains.</title>
        <authorList>
            <person name="Klenk H.-P."/>
        </authorList>
    </citation>
    <scope>NUCLEOTIDE SEQUENCE [LARGE SCALE GENOMIC DNA]</scope>
    <source>
        <strain evidence="4 5">DSM 22891</strain>
    </source>
</reference>
<gene>
    <name evidence="4" type="ORF">DFJ64_3226</name>
</gene>
<evidence type="ECO:0000256" key="1">
    <source>
        <dbReference type="ARBA" id="ARBA00007362"/>
    </source>
</evidence>
<dbReference type="EMBL" id="QTUC01000001">
    <property type="protein sequence ID" value="REF37769.1"/>
    <property type="molecule type" value="Genomic_DNA"/>
</dbReference>
<dbReference type="Gene3D" id="1.10.3730.20">
    <property type="match status" value="2"/>
</dbReference>